<dbReference type="EMBL" id="BAAASZ010000031">
    <property type="protein sequence ID" value="GAA2455876.1"/>
    <property type="molecule type" value="Genomic_DNA"/>
</dbReference>
<sequence length="67" mass="7568">MEVDRLRFRAAPRTEVRFDGTPGRRATTTDDRVNLPAPVATGVDYHDVRIAYALANRVQGPASREEW</sequence>
<dbReference type="Proteomes" id="UP001501638">
    <property type="component" value="Unassembled WGS sequence"/>
</dbReference>
<organism evidence="1 2">
    <name type="scientific">Streptomyces macrosporus</name>
    <dbReference type="NCBI Taxonomy" id="44032"/>
    <lineage>
        <taxon>Bacteria</taxon>
        <taxon>Bacillati</taxon>
        <taxon>Actinomycetota</taxon>
        <taxon>Actinomycetes</taxon>
        <taxon>Kitasatosporales</taxon>
        <taxon>Streptomycetaceae</taxon>
        <taxon>Streptomyces</taxon>
    </lineage>
</organism>
<comment type="caution">
    <text evidence="1">The sequence shown here is derived from an EMBL/GenBank/DDBJ whole genome shotgun (WGS) entry which is preliminary data.</text>
</comment>
<gene>
    <name evidence="1" type="ORF">GCM10010405_44860</name>
</gene>
<proteinExistence type="predicted"/>
<protein>
    <submittedName>
        <fullName evidence="1">Uncharacterized protein</fullName>
    </submittedName>
</protein>
<keyword evidence="2" id="KW-1185">Reference proteome</keyword>
<accession>A0ABN3KG03</accession>
<name>A0ABN3KG03_9ACTN</name>
<dbReference type="RefSeq" id="WP_344326382.1">
    <property type="nucleotide sequence ID" value="NZ_BAAASZ010000031.1"/>
</dbReference>
<evidence type="ECO:0000313" key="2">
    <source>
        <dbReference type="Proteomes" id="UP001501638"/>
    </source>
</evidence>
<reference evidence="1 2" key="1">
    <citation type="journal article" date="2019" name="Int. J. Syst. Evol. Microbiol.">
        <title>The Global Catalogue of Microorganisms (GCM) 10K type strain sequencing project: providing services to taxonomists for standard genome sequencing and annotation.</title>
        <authorList>
            <consortium name="The Broad Institute Genomics Platform"/>
            <consortium name="The Broad Institute Genome Sequencing Center for Infectious Disease"/>
            <person name="Wu L."/>
            <person name="Ma J."/>
        </authorList>
    </citation>
    <scope>NUCLEOTIDE SEQUENCE [LARGE SCALE GENOMIC DNA]</scope>
    <source>
        <strain evidence="1 2">JCM 6305</strain>
    </source>
</reference>
<evidence type="ECO:0000313" key="1">
    <source>
        <dbReference type="EMBL" id="GAA2455876.1"/>
    </source>
</evidence>